<evidence type="ECO:0000313" key="3">
    <source>
        <dbReference type="EMBL" id="LAB68269.1"/>
    </source>
</evidence>
<name>A0A2P2I2P5_9CRUS</name>
<accession>A0A2P2I2P5</accession>
<dbReference type="GO" id="GO:0004386">
    <property type="term" value="F:helicase activity"/>
    <property type="evidence" value="ECO:0007669"/>
    <property type="project" value="UniProtKB-KW"/>
</dbReference>
<keyword evidence="3" id="KW-0067">ATP-binding</keyword>
<proteinExistence type="evidence at transcript level"/>
<dbReference type="AlphaFoldDB" id="A0A2P2I2P5"/>
<feature type="region of interest" description="Disordered" evidence="2">
    <location>
        <begin position="1"/>
        <end position="21"/>
    </location>
</feature>
<protein>
    <submittedName>
        <fullName evidence="3">Helicase SRCAP-like</fullName>
    </submittedName>
</protein>
<feature type="region of interest" description="Disordered" evidence="2">
    <location>
        <begin position="64"/>
        <end position="98"/>
    </location>
</feature>
<evidence type="ECO:0000256" key="2">
    <source>
        <dbReference type="SAM" id="MobiDB-lite"/>
    </source>
</evidence>
<evidence type="ECO:0000256" key="1">
    <source>
        <dbReference type="SAM" id="Coils"/>
    </source>
</evidence>
<keyword evidence="3" id="KW-0547">Nucleotide-binding</keyword>
<feature type="coiled-coil region" evidence="1">
    <location>
        <begin position="154"/>
        <end position="193"/>
    </location>
</feature>
<reference evidence="3" key="1">
    <citation type="journal article" date="2018" name="Biosci. Biotechnol. Biochem.">
        <title>Polysaccharide hydrolase of the hadal zone amphipods Hirondellea gigas.</title>
        <authorList>
            <person name="Kobayashi H."/>
            <person name="Nagahama T."/>
            <person name="Arai W."/>
            <person name="Sasagawa Y."/>
            <person name="Umeda M."/>
            <person name="Hayashi T."/>
            <person name="Nikaido I."/>
            <person name="Watanabe H."/>
            <person name="Oguri K."/>
            <person name="Kitazato H."/>
            <person name="Fujioka K."/>
            <person name="Kido Y."/>
            <person name="Takami H."/>
        </authorList>
    </citation>
    <scope>NUCLEOTIDE SEQUENCE</scope>
    <source>
        <tissue evidence="3">Whole body</tissue>
    </source>
</reference>
<keyword evidence="1" id="KW-0175">Coiled coil</keyword>
<organism evidence="3">
    <name type="scientific">Hirondellea gigas</name>
    <dbReference type="NCBI Taxonomy" id="1518452"/>
    <lineage>
        <taxon>Eukaryota</taxon>
        <taxon>Metazoa</taxon>
        <taxon>Ecdysozoa</taxon>
        <taxon>Arthropoda</taxon>
        <taxon>Crustacea</taxon>
        <taxon>Multicrustacea</taxon>
        <taxon>Malacostraca</taxon>
        <taxon>Eumalacostraca</taxon>
        <taxon>Peracarida</taxon>
        <taxon>Amphipoda</taxon>
        <taxon>Amphilochidea</taxon>
        <taxon>Lysianassida</taxon>
        <taxon>Lysianassidira</taxon>
        <taxon>Lysianassoidea</taxon>
        <taxon>Lysianassidae</taxon>
        <taxon>Hirondellea</taxon>
    </lineage>
</organism>
<dbReference type="EMBL" id="IACF01002623">
    <property type="protein sequence ID" value="LAB68269.1"/>
    <property type="molecule type" value="mRNA"/>
</dbReference>
<feature type="compositionally biased region" description="Basic and acidic residues" evidence="2">
    <location>
        <begin position="79"/>
        <end position="89"/>
    </location>
</feature>
<keyword evidence="3" id="KW-0347">Helicase</keyword>
<sequence length="751" mass="77303">MISEQVNQFAPAHRSARGCRTRNDSFISNASLIAKPDPNATSTQTAERVQAITAALVPTRQDKTIAKINKTKGSGSSSKDSKESGKENSSESNDYNNDVGRRFAAIHRIKIQRAPTAKPVLVPQGTQRNPKHAEVLNDNNISWEAPLTPLQVATIRAEKQKDKQKTELARMQQQQQLLQIHQQQQQLAQQQQQQQQQGVQASTGATAGTTIVQQQQQQPQQQQQHLVTAATVANLQQQQIIGSVVVSKGNVVASSSNLIVSQATALGNASTVGIVSVAAASLGAATAATAPATPQVVTVASLASAVAASSSNNNSNTAAATLVTGTAAGGVRTIASSGQSSAAAATTARTTKLSLQELRPSAQSGTVVSMASLAQIQAAAKLSQPIQVAGIQGKGLVSSQRTLTPGQLTYIRQHTLQQNLQLQQQHKQDGVQPQQQQSIKRLQIGGSGTVGQKVPVAVSAAALQGITAIQVSQAGRSQLLKHGSGVVSVSTTAAAAATAAAALHPQGSKTHARTVSEAEMNAIIRRQQQTKSQITQVVSKQRASATVMKGTAVGLQLAGKTAAGGGLGTLQIIQGPPGQKGGMQQIQVFKQVTPQTVHHLAAASAQGGTVLTTGKSVSTGATTTKLIPATVSHQGIKQTIQVVSAGGASIVAGGGSAASIRVSAGASTGSPTLTLPASAVRMATPQLLSQVSAALQQGQAVTVPARVAATTTTGTVQATAAAVRISQQPITIQQPLTMQQLQQQNNQQQNQ</sequence>
<keyword evidence="3" id="KW-0378">Hydrolase</keyword>